<dbReference type="Gene3D" id="3.10.20.30">
    <property type="match status" value="1"/>
</dbReference>
<dbReference type="InterPro" id="IPR012675">
    <property type="entry name" value="Beta-grasp_dom_sf"/>
</dbReference>
<dbReference type="InterPro" id="IPR016155">
    <property type="entry name" value="Mopterin_synth/thiamin_S_b"/>
</dbReference>
<organism evidence="1">
    <name type="scientific">Erythrotrichia carnea</name>
    <dbReference type="NCBI Taxonomy" id="35151"/>
    <lineage>
        <taxon>Eukaryota</taxon>
        <taxon>Rhodophyta</taxon>
        <taxon>Compsopogonophyceae</taxon>
        <taxon>Erythropeltidales</taxon>
        <taxon>Erythrotrichiaceae</taxon>
        <taxon>Erythrotrichia</taxon>
    </lineage>
</organism>
<dbReference type="CDD" id="cd00565">
    <property type="entry name" value="Ubl_ThiS"/>
    <property type="match status" value="1"/>
</dbReference>
<gene>
    <name evidence="1" type="primary">thiS</name>
    <name evidence="1" type="ORF">Eryt_014</name>
</gene>
<dbReference type="GeneID" id="29073854"/>
<accession>A0A1C9CE64</accession>
<dbReference type="PANTHER" id="PTHR34472">
    <property type="entry name" value="SULFUR CARRIER PROTEIN THIS"/>
    <property type="match status" value="1"/>
</dbReference>
<dbReference type="SUPFAM" id="SSF54285">
    <property type="entry name" value="MoaD/ThiS"/>
    <property type="match status" value="1"/>
</dbReference>
<dbReference type="EMBL" id="KX284721">
    <property type="protein sequence ID" value="AOM66680.1"/>
    <property type="molecule type" value="Genomic_DNA"/>
</dbReference>
<evidence type="ECO:0000313" key="1">
    <source>
        <dbReference type="EMBL" id="AOM66680.1"/>
    </source>
</evidence>
<dbReference type="NCBIfam" id="TIGR01683">
    <property type="entry name" value="thiS"/>
    <property type="match status" value="1"/>
</dbReference>
<keyword evidence="1" id="KW-0934">Plastid</keyword>
<reference evidence="1" key="2">
    <citation type="submission" date="2017-07" db="EMBL/GenBank/DDBJ databases">
        <authorList>
            <person name="Sun Z.S."/>
            <person name="Albrecht U."/>
            <person name="Echele G."/>
            <person name="Lee C.C."/>
        </authorList>
    </citation>
    <scope>NUCLEOTIDE SEQUENCE</scope>
</reference>
<protein>
    <submittedName>
        <fullName evidence="1">Thiamine biosynthesis protein S</fullName>
    </submittedName>
</protein>
<sequence length="75" mass="8391">MNRFSPHDLITLNVNGEAFSCTSPIFLNQLLEYLDFNVKTIIVEHNSKIVDRQMLNSIKLKSGDKIEIVTIVGGG</sequence>
<dbReference type="AlphaFoldDB" id="A0A1C9CE64"/>
<dbReference type="PANTHER" id="PTHR34472:SF1">
    <property type="entry name" value="SULFUR CARRIER PROTEIN THIS"/>
    <property type="match status" value="1"/>
</dbReference>
<dbReference type="InterPro" id="IPR010035">
    <property type="entry name" value="Thi_S"/>
</dbReference>
<dbReference type="Pfam" id="PF02597">
    <property type="entry name" value="ThiS"/>
    <property type="match status" value="1"/>
</dbReference>
<reference evidence="1" key="1">
    <citation type="journal article" date="2016" name="BMC Biol.">
        <title>Parallel evolution of highly conserved plastid genome architecture in red seaweeds and seed plants.</title>
        <authorList>
            <person name="Lee J."/>
            <person name="Cho C.H."/>
            <person name="Park S.I."/>
            <person name="Choi J.W."/>
            <person name="Song H.S."/>
            <person name="West J.A."/>
            <person name="Bhattacharya D."/>
            <person name="Yoon H.S."/>
        </authorList>
    </citation>
    <scope>NUCLEOTIDE SEQUENCE</scope>
</reference>
<dbReference type="RefSeq" id="YP_009297337.1">
    <property type="nucleotide sequence ID" value="NC_031176.2"/>
</dbReference>
<name>A0A1C9CE64_9RHOD</name>
<proteinExistence type="predicted"/>
<dbReference type="InterPro" id="IPR003749">
    <property type="entry name" value="ThiS/MoaD-like"/>
</dbReference>
<geneLocation type="plastid" evidence="1"/>